<dbReference type="Proteomes" id="UP001560019">
    <property type="component" value="Unassembled WGS sequence"/>
</dbReference>
<dbReference type="EMBL" id="JBEHHI010000001">
    <property type="protein sequence ID" value="MEX5727862.1"/>
    <property type="molecule type" value="Genomic_DNA"/>
</dbReference>
<evidence type="ECO:0000313" key="4">
    <source>
        <dbReference type="EMBL" id="MEX5727862.1"/>
    </source>
</evidence>
<evidence type="ECO:0000256" key="2">
    <source>
        <dbReference type="ARBA" id="ARBA00022691"/>
    </source>
</evidence>
<dbReference type="InterPro" id="IPR002052">
    <property type="entry name" value="DNA_methylase_N6_adenine_CS"/>
</dbReference>
<accession>A0ABV3XRD4</accession>
<dbReference type="PROSITE" id="PS00092">
    <property type="entry name" value="N6_MTASE"/>
    <property type="match status" value="1"/>
</dbReference>
<dbReference type="InterPro" id="IPR007848">
    <property type="entry name" value="Small_mtfrase_dom"/>
</dbReference>
<keyword evidence="1" id="KW-0489">Methyltransferase</keyword>
<dbReference type="PANTHER" id="PTHR47739:SF1">
    <property type="entry name" value="TRNA1(VAL) (ADENINE(37)-N6)-METHYLTRANSFERASE"/>
    <property type="match status" value="1"/>
</dbReference>
<dbReference type="RefSeq" id="WP_125405515.1">
    <property type="nucleotide sequence ID" value="NZ_JBEHHI010000001.1"/>
</dbReference>
<reference evidence="4 5" key="1">
    <citation type="submission" date="2024-06" db="EMBL/GenBank/DDBJ databases">
        <title>Genome of Rhodovulum iodosum, a marine photoferrotroph.</title>
        <authorList>
            <person name="Bianchini G."/>
            <person name="Nikeleit V."/>
            <person name="Kappler A."/>
            <person name="Bryce C."/>
            <person name="Sanchez-Baracaldo P."/>
        </authorList>
    </citation>
    <scope>NUCLEOTIDE SEQUENCE [LARGE SCALE GENOMIC DNA]</scope>
    <source>
        <strain evidence="4 5">UT/N1</strain>
    </source>
</reference>
<dbReference type="PANTHER" id="PTHR47739">
    <property type="entry name" value="TRNA1(VAL) (ADENINE(37)-N6)-METHYLTRANSFERASE"/>
    <property type="match status" value="1"/>
</dbReference>
<comment type="caution">
    <text evidence="4">The sequence shown here is derived from an EMBL/GenBank/DDBJ whole genome shotgun (WGS) entry which is preliminary data.</text>
</comment>
<evidence type="ECO:0000259" key="3">
    <source>
        <dbReference type="Pfam" id="PF05175"/>
    </source>
</evidence>
<dbReference type="Pfam" id="PF05175">
    <property type="entry name" value="MTS"/>
    <property type="match status" value="1"/>
</dbReference>
<proteinExistence type="predicted"/>
<protein>
    <submittedName>
        <fullName evidence="4">tRNA1(Val) A37 N6-methylase TrmN6</fullName>
    </submittedName>
</protein>
<name>A0ABV3XRD4_9RHOB</name>
<dbReference type="SUPFAM" id="SSF53335">
    <property type="entry name" value="S-adenosyl-L-methionine-dependent methyltransferases"/>
    <property type="match status" value="1"/>
</dbReference>
<evidence type="ECO:0000256" key="1">
    <source>
        <dbReference type="ARBA" id="ARBA00022603"/>
    </source>
</evidence>
<dbReference type="InterPro" id="IPR029063">
    <property type="entry name" value="SAM-dependent_MTases_sf"/>
</dbReference>
<keyword evidence="2" id="KW-0949">S-adenosyl-L-methionine</keyword>
<keyword evidence="1" id="KW-0808">Transferase</keyword>
<gene>
    <name evidence="4" type="ORF">Ga0609869_001215</name>
</gene>
<dbReference type="Gene3D" id="3.40.50.150">
    <property type="entry name" value="Vaccinia Virus protein VP39"/>
    <property type="match status" value="1"/>
</dbReference>
<keyword evidence="5" id="KW-1185">Reference proteome</keyword>
<feature type="domain" description="Methyltransferase small" evidence="3">
    <location>
        <begin position="31"/>
        <end position="120"/>
    </location>
</feature>
<organism evidence="4 5">
    <name type="scientific">Rhodovulum iodosum</name>
    <dbReference type="NCBI Taxonomy" id="68291"/>
    <lineage>
        <taxon>Bacteria</taxon>
        <taxon>Pseudomonadati</taxon>
        <taxon>Pseudomonadota</taxon>
        <taxon>Alphaproteobacteria</taxon>
        <taxon>Rhodobacterales</taxon>
        <taxon>Paracoccaceae</taxon>
        <taxon>Rhodovulum</taxon>
    </lineage>
</organism>
<dbReference type="CDD" id="cd02440">
    <property type="entry name" value="AdoMet_MTases"/>
    <property type="match status" value="1"/>
</dbReference>
<evidence type="ECO:0000313" key="5">
    <source>
        <dbReference type="Proteomes" id="UP001560019"/>
    </source>
</evidence>
<dbReference type="InterPro" id="IPR050210">
    <property type="entry name" value="tRNA_Adenine-N(6)_MTase"/>
</dbReference>
<sequence>MTALTEDAFLGGRLCVAQPARGYRAGADPVLLAAAVPARPGETVLELGCGTGVASLCLGARVPGLHLTGVERQPAYAALARQNAARNAIALSVVEADLAALPADLRAQSFDHVLANPPYYLRTGGTPAADAGREAALGEETPLALWLDSATRRLAPGGWLTLIQRAERLPALVSALDSRLGNAAILPLAPRAGRPAKLILLRARKGGRGAFRLLPPLVLHAGDRHRSDKDDYAPEVAAVLRQGAALVWPEG</sequence>